<proteinExistence type="predicted"/>
<protein>
    <recommendedName>
        <fullName evidence="6">G-protein coupled receptors family 2 profile 2 domain-containing protein</fullName>
    </recommendedName>
</protein>
<dbReference type="CDD" id="cd15039">
    <property type="entry name" value="7tmB3_Methuselah-like"/>
    <property type="match status" value="1"/>
</dbReference>
<dbReference type="PANTHER" id="PTHR45902">
    <property type="entry name" value="LATROPHILIN RECEPTOR-LIKE PROTEIN A"/>
    <property type="match status" value="1"/>
</dbReference>
<evidence type="ECO:0000256" key="5">
    <source>
        <dbReference type="SAM" id="Phobius"/>
    </source>
</evidence>
<keyword evidence="4 5" id="KW-0472">Membrane</keyword>
<evidence type="ECO:0000256" key="4">
    <source>
        <dbReference type="ARBA" id="ARBA00023136"/>
    </source>
</evidence>
<feature type="transmembrane region" description="Helical" evidence="5">
    <location>
        <begin position="315"/>
        <end position="336"/>
    </location>
</feature>
<dbReference type="Gene3D" id="1.20.1070.10">
    <property type="entry name" value="Rhodopsin 7-helix transmembrane proteins"/>
    <property type="match status" value="1"/>
</dbReference>
<dbReference type="InterPro" id="IPR053231">
    <property type="entry name" value="GPCR_LN-TM7"/>
</dbReference>
<feature type="transmembrane region" description="Helical" evidence="5">
    <location>
        <begin position="178"/>
        <end position="202"/>
    </location>
</feature>
<reference evidence="7" key="1">
    <citation type="submission" date="2019-08" db="EMBL/GenBank/DDBJ databases">
        <title>The improved chromosome-level genome for the pearl oyster Pinctada fucata martensii using PacBio sequencing and Hi-C.</title>
        <authorList>
            <person name="Zheng Z."/>
        </authorList>
    </citation>
    <scope>NUCLEOTIDE SEQUENCE</scope>
    <source>
        <strain evidence="7">ZZ-2019</strain>
        <tissue evidence="7">Adductor muscle</tissue>
    </source>
</reference>
<dbReference type="EMBL" id="VSWD01000009">
    <property type="protein sequence ID" value="KAK3092907.1"/>
    <property type="molecule type" value="Genomic_DNA"/>
</dbReference>
<keyword evidence="2 5" id="KW-0812">Transmembrane</keyword>
<feature type="transmembrane region" description="Helical" evidence="5">
    <location>
        <begin position="150"/>
        <end position="166"/>
    </location>
</feature>
<accession>A0AA89BZ13</accession>
<evidence type="ECO:0000313" key="7">
    <source>
        <dbReference type="EMBL" id="KAK3092907.1"/>
    </source>
</evidence>
<evidence type="ECO:0000313" key="8">
    <source>
        <dbReference type="Proteomes" id="UP001186944"/>
    </source>
</evidence>
<keyword evidence="8" id="KW-1185">Reference proteome</keyword>
<dbReference type="PROSITE" id="PS50261">
    <property type="entry name" value="G_PROTEIN_RECEP_F2_4"/>
    <property type="match status" value="1"/>
</dbReference>
<sequence>MAPPSSKIPSNLIARSKIVIDNIEYVFDNDTRHPRCDIQPVRHFAVTQFALCPKISLPIPSVTRLEDGSVCIEKRGCYRVGSFQTIDDKLILCVDDYFRNLPNDEEIQYSEIQSVLSIVCTSLSVLCLLLTLVTYAIFSTLRKLPGMNNMALISTLICAQLLYQFGINRNESSIVCGILGISIHFTWLASICWMNVCTYHMFHTFVWDMMRPSMRDELSRNRYLLFYALYSYLLPVIFISANVVTSLVNSDFKNYGYGPDICYISSSTLIAYTFAVPVGILLVINLILFLVVIYKIQRAPKMKAVNHNSRRNFLVFIKLSCITGLFWLVGFLYQWLKFAALGYVFIILNASQGVFIMFAFVCNKRILDLYKKRFAEKDVGKTSTNSHETNFTNLTKTNTN</sequence>
<feature type="transmembrane region" description="Helical" evidence="5">
    <location>
        <begin position="115"/>
        <end position="138"/>
    </location>
</feature>
<dbReference type="AlphaFoldDB" id="A0AA89BZ13"/>
<dbReference type="PANTHER" id="PTHR45902:SF1">
    <property type="entry name" value="LATROPHILIN RECEPTOR-LIKE PROTEIN A"/>
    <property type="match status" value="1"/>
</dbReference>
<feature type="transmembrane region" description="Helical" evidence="5">
    <location>
        <begin position="223"/>
        <end position="249"/>
    </location>
</feature>
<feature type="transmembrane region" description="Helical" evidence="5">
    <location>
        <begin position="342"/>
        <end position="363"/>
    </location>
</feature>
<evidence type="ECO:0000256" key="1">
    <source>
        <dbReference type="ARBA" id="ARBA00004141"/>
    </source>
</evidence>
<comment type="caution">
    <text evidence="7">The sequence shown here is derived from an EMBL/GenBank/DDBJ whole genome shotgun (WGS) entry which is preliminary data.</text>
</comment>
<dbReference type="Proteomes" id="UP001186944">
    <property type="component" value="Unassembled WGS sequence"/>
</dbReference>
<feature type="transmembrane region" description="Helical" evidence="5">
    <location>
        <begin position="269"/>
        <end position="294"/>
    </location>
</feature>
<evidence type="ECO:0000256" key="3">
    <source>
        <dbReference type="ARBA" id="ARBA00022989"/>
    </source>
</evidence>
<dbReference type="InterPro" id="IPR000832">
    <property type="entry name" value="GPCR_2_secretin-like"/>
</dbReference>
<feature type="domain" description="G-protein coupled receptors family 2 profile 2" evidence="6">
    <location>
        <begin position="113"/>
        <end position="364"/>
    </location>
</feature>
<dbReference type="GO" id="GO:0004930">
    <property type="term" value="F:G protein-coupled receptor activity"/>
    <property type="evidence" value="ECO:0007669"/>
    <property type="project" value="InterPro"/>
</dbReference>
<dbReference type="Pfam" id="PF00002">
    <property type="entry name" value="7tm_2"/>
    <property type="match status" value="1"/>
</dbReference>
<comment type="subcellular location">
    <subcellularLocation>
        <location evidence="1">Membrane</location>
        <topology evidence="1">Multi-pass membrane protein</topology>
    </subcellularLocation>
</comment>
<evidence type="ECO:0000256" key="2">
    <source>
        <dbReference type="ARBA" id="ARBA00022692"/>
    </source>
</evidence>
<dbReference type="GO" id="GO:0016020">
    <property type="term" value="C:membrane"/>
    <property type="evidence" value="ECO:0007669"/>
    <property type="project" value="UniProtKB-SubCell"/>
</dbReference>
<organism evidence="7 8">
    <name type="scientific">Pinctada imbricata</name>
    <name type="common">Atlantic pearl-oyster</name>
    <name type="synonym">Pinctada martensii</name>
    <dbReference type="NCBI Taxonomy" id="66713"/>
    <lineage>
        <taxon>Eukaryota</taxon>
        <taxon>Metazoa</taxon>
        <taxon>Spiralia</taxon>
        <taxon>Lophotrochozoa</taxon>
        <taxon>Mollusca</taxon>
        <taxon>Bivalvia</taxon>
        <taxon>Autobranchia</taxon>
        <taxon>Pteriomorphia</taxon>
        <taxon>Pterioida</taxon>
        <taxon>Pterioidea</taxon>
        <taxon>Pteriidae</taxon>
        <taxon>Pinctada</taxon>
    </lineage>
</organism>
<keyword evidence="3 5" id="KW-1133">Transmembrane helix</keyword>
<evidence type="ECO:0000259" key="6">
    <source>
        <dbReference type="PROSITE" id="PS50261"/>
    </source>
</evidence>
<dbReference type="GO" id="GO:0007166">
    <property type="term" value="P:cell surface receptor signaling pathway"/>
    <property type="evidence" value="ECO:0007669"/>
    <property type="project" value="InterPro"/>
</dbReference>
<dbReference type="InterPro" id="IPR017981">
    <property type="entry name" value="GPCR_2-like_7TM"/>
</dbReference>
<name>A0AA89BZ13_PINIB</name>
<gene>
    <name evidence="7" type="ORF">FSP39_008743</name>
</gene>